<dbReference type="OrthoDB" id="116883at2759"/>
<dbReference type="Ensembl" id="ENSSFOT00015073934.1">
    <property type="protein sequence ID" value="ENSSFOP00015054539.1"/>
    <property type="gene ID" value="ENSSFOG00015025098.1"/>
</dbReference>
<keyword evidence="4" id="KW-1185">Reference proteome</keyword>
<name>A0A8C9TZA4_SCLFO</name>
<dbReference type="InterPro" id="IPR014830">
    <property type="entry name" value="Glycolipid_transfer_prot_dom"/>
</dbReference>
<proteinExistence type="inferred from homology"/>
<evidence type="ECO:0000313" key="4">
    <source>
        <dbReference type="Proteomes" id="UP000694397"/>
    </source>
</evidence>
<organism evidence="3 4">
    <name type="scientific">Scleropages formosus</name>
    <name type="common">Asian bonytongue</name>
    <name type="synonym">Osteoglossum formosum</name>
    <dbReference type="NCBI Taxonomy" id="113540"/>
    <lineage>
        <taxon>Eukaryota</taxon>
        <taxon>Metazoa</taxon>
        <taxon>Chordata</taxon>
        <taxon>Craniata</taxon>
        <taxon>Vertebrata</taxon>
        <taxon>Euteleostomi</taxon>
        <taxon>Actinopterygii</taxon>
        <taxon>Neopterygii</taxon>
        <taxon>Teleostei</taxon>
        <taxon>Osteoglossocephala</taxon>
        <taxon>Osteoglossomorpha</taxon>
        <taxon>Osteoglossiformes</taxon>
        <taxon>Osteoglossidae</taxon>
        <taxon>Scleropages</taxon>
    </lineage>
</organism>
<protein>
    <submittedName>
        <fullName evidence="3">Si:ch73-269m23.5</fullName>
    </submittedName>
</protein>
<evidence type="ECO:0000313" key="3">
    <source>
        <dbReference type="Ensembl" id="ENSSFOP00015054539.1"/>
    </source>
</evidence>
<dbReference type="GO" id="GO:1902388">
    <property type="term" value="F:ceramide 1-phosphate transfer activity"/>
    <property type="evidence" value="ECO:0007669"/>
    <property type="project" value="TreeGrafter"/>
</dbReference>
<sequence>PGHRFQVSQLLSHLHSALGPDGDVLLQPYLSSWDELLKFMESLGPVAGFISQQVEHKASVIRRLAQREEAAEGDAYRSVRSMIGAELSRGLVSFRQQTPSGCRTLLRLHRALLWLQLFLKKVAEGPQEGGELRSPSSLCREAYREALAHHHSWLARRAADVAFMALPDRDALFQLVCARSQGEAGPLLDRAAEAIGEVYGRTQKAFEEHGMLELP</sequence>
<dbReference type="GeneTree" id="ENSGT00940000165048"/>
<dbReference type="Gene3D" id="1.10.3520.10">
    <property type="entry name" value="Glycolipid transfer protein"/>
    <property type="match status" value="1"/>
</dbReference>
<dbReference type="GO" id="GO:0016020">
    <property type="term" value="C:membrane"/>
    <property type="evidence" value="ECO:0007669"/>
    <property type="project" value="TreeGrafter"/>
</dbReference>
<accession>A0A8C9TZA4</accession>
<reference evidence="3" key="2">
    <citation type="submission" date="2025-08" db="UniProtKB">
        <authorList>
            <consortium name="Ensembl"/>
        </authorList>
    </citation>
    <scope>IDENTIFICATION</scope>
</reference>
<dbReference type="AlphaFoldDB" id="A0A8C9TZA4"/>
<dbReference type="GO" id="GO:1902387">
    <property type="term" value="F:ceramide 1-phosphate binding"/>
    <property type="evidence" value="ECO:0007669"/>
    <property type="project" value="TreeGrafter"/>
</dbReference>
<dbReference type="PANTHER" id="PTHR10219:SF19">
    <property type="entry name" value="GLYCOLIPID TRANSFER PROTEIN DOMAIN-CONTAINING PROTEIN 2"/>
    <property type="match status" value="1"/>
</dbReference>
<comment type="similarity">
    <text evidence="1">Belongs to the GLTP family.</text>
</comment>
<feature type="domain" description="Glycolipid transfer protein" evidence="2">
    <location>
        <begin position="25"/>
        <end position="177"/>
    </location>
</feature>
<dbReference type="InterPro" id="IPR036497">
    <property type="entry name" value="GLTP_sf"/>
</dbReference>
<reference evidence="3" key="3">
    <citation type="submission" date="2025-09" db="UniProtKB">
        <authorList>
            <consortium name="Ensembl"/>
        </authorList>
    </citation>
    <scope>IDENTIFICATION</scope>
</reference>
<dbReference type="GO" id="GO:0005829">
    <property type="term" value="C:cytosol"/>
    <property type="evidence" value="ECO:0007669"/>
    <property type="project" value="TreeGrafter"/>
</dbReference>
<reference evidence="3 4" key="1">
    <citation type="submission" date="2019-04" db="EMBL/GenBank/DDBJ databases">
        <authorList>
            <consortium name="Wellcome Sanger Institute Data Sharing"/>
        </authorList>
    </citation>
    <scope>NUCLEOTIDE SEQUENCE [LARGE SCALE GENOMIC DNA]</scope>
</reference>
<dbReference type="GO" id="GO:0032691">
    <property type="term" value="P:negative regulation of interleukin-1 beta production"/>
    <property type="evidence" value="ECO:0007669"/>
    <property type="project" value="UniProtKB-ARBA"/>
</dbReference>
<dbReference type="FunFam" id="1.10.3520.10:FF:000002">
    <property type="entry name" value="Ceramide-1-phosphate transfer protein"/>
    <property type="match status" value="1"/>
</dbReference>
<dbReference type="SUPFAM" id="SSF110004">
    <property type="entry name" value="Glycolipid transfer protein, GLTP"/>
    <property type="match status" value="1"/>
</dbReference>
<evidence type="ECO:0000259" key="2">
    <source>
        <dbReference type="Pfam" id="PF08718"/>
    </source>
</evidence>
<dbReference type="Pfam" id="PF08718">
    <property type="entry name" value="GLTP"/>
    <property type="match status" value="1"/>
</dbReference>
<dbReference type="PANTHER" id="PTHR10219">
    <property type="entry name" value="GLYCOLIPID TRANSFER PROTEIN-RELATED"/>
    <property type="match status" value="1"/>
</dbReference>
<dbReference type="Proteomes" id="UP000694397">
    <property type="component" value="Chromosome 13"/>
</dbReference>
<evidence type="ECO:0000256" key="1">
    <source>
        <dbReference type="ARBA" id="ARBA00007148"/>
    </source>
</evidence>